<feature type="region of interest" description="Disordered" evidence="1">
    <location>
        <begin position="99"/>
        <end position="138"/>
    </location>
</feature>
<accession>A0A5P1E2V6</accession>
<feature type="compositionally biased region" description="Basic and acidic residues" evidence="1">
    <location>
        <begin position="128"/>
        <end position="138"/>
    </location>
</feature>
<organism evidence="2 3">
    <name type="scientific">Asparagus officinalis</name>
    <name type="common">Garden asparagus</name>
    <dbReference type="NCBI Taxonomy" id="4686"/>
    <lineage>
        <taxon>Eukaryota</taxon>
        <taxon>Viridiplantae</taxon>
        <taxon>Streptophyta</taxon>
        <taxon>Embryophyta</taxon>
        <taxon>Tracheophyta</taxon>
        <taxon>Spermatophyta</taxon>
        <taxon>Magnoliopsida</taxon>
        <taxon>Liliopsida</taxon>
        <taxon>Asparagales</taxon>
        <taxon>Asparagaceae</taxon>
        <taxon>Asparagoideae</taxon>
        <taxon>Asparagus</taxon>
    </lineage>
</organism>
<dbReference type="AlphaFoldDB" id="A0A5P1E2V6"/>
<evidence type="ECO:0000256" key="1">
    <source>
        <dbReference type="SAM" id="MobiDB-lite"/>
    </source>
</evidence>
<reference evidence="3" key="1">
    <citation type="journal article" date="2017" name="Nat. Commun.">
        <title>The asparagus genome sheds light on the origin and evolution of a young Y chromosome.</title>
        <authorList>
            <person name="Harkess A."/>
            <person name="Zhou J."/>
            <person name="Xu C."/>
            <person name="Bowers J.E."/>
            <person name="Van der Hulst R."/>
            <person name="Ayyampalayam S."/>
            <person name="Mercati F."/>
            <person name="Riccardi P."/>
            <person name="McKain M.R."/>
            <person name="Kakrana A."/>
            <person name="Tang H."/>
            <person name="Ray J."/>
            <person name="Groenendijk J."/>
            <person name="Arikit S."/>
            <person name="Mathioni S.M."/>
            <person name="Nakano M."/>
            <person name="Shan H."/>
            <person name="Telgmann-Rauber A."/>
            <person name="Kanno A."/>
            <person name="Yue Z."/>
            <person name="Chen H."/>
            <person name="Li W."/>
            <person name="Chen Y."/>
            <person name="Xu X."/>
            <person name="Zhang Y."/>
            <person name="Luo S."/>
            <person name="Chen H."/>
            <person name="Gao J."/>
            <person name="Mao Z."/>
            <person name="Pires J.C."/>
            <person name="Luo M."/>
            <person name="Kudrna D."/>
            <person name="Wing R.A."/>
            <person name="Meyers B.C."/>
            <person name="Yi K."/>
            <person name="Kong H."/>
            <person name="Lavrijsen P."/>
            <person name="Sunseri F."/>
            <person name="Falavigna A."/>
            <person name="Ye Y."/>
            <person name="Leebens-Mack J.H."/>
            <person name="Chen G."/>
        </authorList>
    </citation>
    <scope>NUCLEOTIDE SEQUENCE [LARGE SCALE GENOMIC DNA]</scope>
    <source>
        <strain evidence="3">cv. DH0086</strain>
    </source>
</reference>
<name>A0A5P1E2V6_ASPOF</name>
<dbReference type="Gramene" id="ONK56870">
    <property type="protein sequence ID" value="ONK56870"/>
    <property type="gene ID" value="A4U43_C10F13990"/>
</dbReference>
<evidence type="ECO:0000313" key="2">
    <source>
        <dbReference type="EMBL" id="ONK56870.1"/>
    </source>
</evidence>
<dbReference type="Proteomes" id="UP000243459">
    <property type="component" value="Chromosome 10"/>
</dbReference>
<dbReference type="EMBL" id="CM007390">
    <property type="protein sequence ID" value="ONK56870.1"/>
    <property type="molecule type" value="Genomic_DNA"/>
</dbReference>
<evidence type="ECO:0000313" key="3">
    <source>
        <dbReference type="Proteomes" id="UP000243459"/>
    </source>
</evidence>
<protein>
    <submittedName>
        <fullName evidence="2">Uncharacterized protein</fullName>
    </submittedName>
</protein>
<gene>
    <name evidence="2" type="ORF">A4U43_C10F13990</name>
</gene>
<keyword evidence="3" id="KW-1185">Reference proteome</keyword>
<sequence length="138" mass="15366">MDRLEEGSYARLSDYERRQEEIRTEAQVWRRRKSGEREFASRQQRFKILGDGESCVGRGGGGYARTWRWTVEALEGAWAGGVVVGCGACWGGSAWFRSASASGPRCNDDVRRSSDWLGDASRGGRGGCGEHNDDDRRV</sequence>
<proteinExistence type="predicted"/>